<feature type="region of interest" description="Disordered" evidence="1">
    <location>
        <begin position="1"/>
        <end position="25"/>
    </location>
</feature>
<dbReference type="Proteomes" id="UP000663852">
    <property type="component" value="Unassembled WGS sequence"/>
</dbReference>
<dbReference type="OrthoDB" id="10038798at2759"/>
<evidence type="ECO:0000256" key="1">
    <source>
        <dbReference type="SAM" id="MobiDB-lite"/>
    </source>
</evidence>
<sequence length="193" mass="21807">MSAPSSSDNSTHQLGEDGAGQRHLLGQDGAGQRKLLGEDGAGQRHLLGQDGAGQRHLLGQDGAGQQTTRFLKFRHTTIYDVINYYRCHHDVSYLDRYNAGRPPALDSTQIKQLDQIIKQNRSGTAAELLSHTNFNTTERTIQSYRLSLGYRPRKSVFEVKTSNKNEQNRYQFAAQHYLANIKKNFLKMNVMWG</sequence>
<organism evidence="2 3">
    <name type="scientific">Adineta ricciae</name>
    <name type="common">Rotifer</name>
    <dbReference type="NCBI Taxonomy" id="249248"/>
    <lineage>
        <taxon>Eukaryota</taxon>
        <taxon>Metazoa</taxon>
        <taxon>Spiralia</taxon>
        <taxon>Gnathifera</taxon>
        <taxon>Rotifera</taxon>
        <taxon>Eurotatoria</taxon>
        <taxon>Bdelloidea</taxon>
        <taxon>Adinetida</taxon>
        <taxon>Adinetidae</taxon>
        <taxon>Adineta</taxon>
    </lineage>
</organism>
<name>A0A814PRH3_ADIRI</name>
<feature type="compositionally biased region" description="Polar residues" evidence="1">
    <location>
        <begin position="1"/>
        <end position="13"/>
    </location>
</feature>
<dbReference type="EMBL" id="CAJNOJ010000100">
    <property type="protein sequence ID" value="CAF1109531.1"/>
    <property type="molecule type" value="Genomic_DNA"/>
</dbReference>
<evidence type="ECO:0000313" key="2">
    <source>
        <dbReference type="EMBL" id="CAF1109531.1"/>
    </source>
</evidence>
<evidence type="ECO:0008006" key="4">
    <source>
        <dbReference type="Google" id="ProtNLM"/>
    </source>
</evidence>
<evidence type="ECO:0000313" key="3">
    <source>
        <dbReference type="Proteomes" id="UP000663852"/>
    </source>
</evidence>
<reference evidence="2" key="1">
    <citation type="submission" date="2021-02" db="EMBL/GenBank/DDBJ databases">
        <authorList>
            <person name="Nowell W R."/>
        </authorList>
    </citation>
    <scope>NUCLEOTIDE SEQUENCE</scope>
</reference>
<comment type="caution">
    <text evidence="2">The sequence shown here is derived from an EMBL/GenBank/DDBJ whole genome shotgun (WGS) entry which is preliminary data.</text>
</comment>
<protein>
    <recommendedName>
        <fullName evidence="4">Transposase Tc1-like domain-containing protein</fullName>
    </recommendedName>
</protein>
<dbReference type="AlphaFoldDB" id="A0A814PRH3"/>
<proteinExistence type="predicted"/>
<gene>
    <name evidence="2" type="ORF">EDS130_LOCUS20431</name>
</gene>
<accession>A0A814PRH3</accession>